<dbReference type="InterPro" id="IPR036779">
    <property type="entry name" value="LysM_dom_sf"/>
</dbReference>
<dbReference type="RefSeq" id="WP_055214931.1">
    <property type="nucleotide sequence ID" value="NZ_CZBU01000002.1"/>
</dbReference>
<evidence type="ECO:0000313" key="6">
    <source>
        <dbReference type="EMBL" id="RHD10937.1"/>
    </source>
</evidence>
<keyword evidence="2" id="KW-0472">Membrane</keyword>
<keyword evidence="2" id="KW-1133">Transmembrane helix</keyword>
<organism evidence="4 7">
    <name type="scientific">Lachnospira eligens</name>
    <dbReference type="NCBI Taxonomy" id="39485"/>
    <lineage>
        <taxon>Bacteria</taxon>
        <taxon>Bacillati</taxon>
        <taxon>Bacillota</taxon>
        <taxon>Clostridia</taxon>
        <taxon>Lachnospirales</taxon>
        <taxon>Lachnospiraceae</taxon>
        <taxon>Lachnospira</taxon>
    </lineage>
</organism>
<name>A0A174YLY9_9FIRM</name>
<evidence type="ECO:0000313" key="8">
    <source>
        <dbReference type="Proteomes" id="UP000284794"/>
    </source>
</evidence>
<dbReference type="InterPro" id="IPR018392">
    <property type="entry name" value="LysM"/>
</dbReference>
<keyword evidence="4" id="KW-0131">Cell cycle</keyword>
<evidence type="ECO:0000313" key="5">
    <source>
        <dbReference type="EMBL" id="MSC57368.1"/>
    </source>
</evidence>
<dbReference type="AlphaFoldDB" id="A0A174YLY9"/>
<dbReference type="CDD" id="cd00118">
    <property type="entry name" value="LysM"/>
    <property type="match status" value="1"/>
</dbReference>
<proteinExistence type="predicted"/>
<evidence type="ECO:0000256" key="2">
    <source>
        <dbReference type="SAM" id="Phobius"/>
    </source>
</evidence>
<keyword evidence="4" id="KW-0132">Cell division</keyword>
<feature type="domain" description="LysM" evidence="3">
    <location>
        <begin position="67"/>
        <end position="117"/>
    </location>
</feature>
<evidence type="ECO:0000313" key="9">
    <source>
        <dbReference type="Proteomes" id="UP000481964"/>
    </source>
</evidence>
<sequence length="125" mass="14544">MNNSEYTYRRAAAKKRSDRRRRNRQMTVKSLRMVIICSILIFAVSIGGIIVKASDDSNRTRTYKYYTTVSVEDNDTLWSLADRYNNGDEDTASYINNIMQMNDLSSDTIHSGKNLVIYYYSTEIR</sequence>
<dbReference type="EMBL" id="WKRD01000005">
    <property type="protein sequence ID" value="MSC57368.1"/>
    <property type="molecule type" value="Genomic_DNA"/>
</dbReference>
<dbReference type="EMBL" id="CZBU01000002">
    <property type="protein sequence ID" value="CUQ76134.1"/>
    <property type="molecule type" value="Genomic_DNA"/>
</dbReference>
<dbReference type="SUPFAM" id="SSF54106">
    <property type="entry name" value="LysM domain"/>
    <property type="match status" value="1"/>
</dbReference>
<feature type="transmembrane region" description="Helical" evidence="2">
    <location>
        <begin position="30"/>
        <end position="51"/>
    </location>
</feature>
<dbReference type="GO" id="GO:0051301">
    <property type="term" value="P:cell division"/>
    <property type="evidence" value="ECO:0007669"/>
    <property type="project" value="UniProtKB-KW"/>
</dbReference>
<feature type="region of interest" description="Disordered" evidence="1">
    <location>
        <begin position="1"/>
        <end position="23"/>
    </location>
</feature>
<dbReference type="Proteomes" id="UP000095621">
    <property type="component" value="Unassembled WGS sequence"/>
</dbReference>
<dbReference type="EMBL" id="QSIS01000001">
    <property type="protein sequence ID" value="RHD10937.1"/>
    <property type="molecule type" value="Genomic_DNA"/>
</dbReference>
<evidence type="ECO:0000313" key="7">
    <source>
        <dbReference type="Proteomes" id="UP000095621"/>
    </source>
</evidence>
<dbReference type="Pfam" id="PF01476">
    <property type="entry name" value="LysM"/>
    <property type="match status" value="1"/>
</dbReference>
<dbReference type="Proteomes" id="UP000481964">
    <property type="component" value="Unassembled WGS sequence"/>
</dbReference>
<gene>
    <name evidence="6" type="ORF">DW811_00750</name>
    <name evidence="4" type="ORF">ERS852490_00887</name>
    <name evidence="5" type="ORF">GKE48_07895</name>
</gene>
<dbReference type="PROSITE" id="PS51782">
    <property type="entry name" value="LYSM"/>
    <property type="match status" value="1"/>
</dbReference>
<protein>
    <submittedName>
        <fullName evidence="4">Cell division suppressor protein YneA</fullName>
    </submittedName>
    <submittedName>
        <fullName evidence="5">LysM peptidoglycan-binding domain-containing protein</fullName>
    </submittedName>
</protein>
<keyword evidence="2" id="KW-0812">Transmembrane</keyword>
<reference evidence="5 9" key="3">
    <citation type="journal article" date="2019" name="Nat. Med.">
        <title>A library of human gut bacterial isolates paired with longitudinal multiomics data enables mechanistic microbiome research.</title>
        <authorList>
            <person name="Poyet M."/>
            <person name="Groussin M."/>
            <person name="Gibbons S.M."/>
            <person name="Avila-Pacheco J."/>
            <person name="Jiang X."/>
            <person name="Kearney S.M."/>
            <person name="Perrotta A.R."/>
            <person name="Berdy B."/>
            <person name="Zhao S."/>
            <person name="Lieberman T.D."/>
            <person name="Swanson P.K."/>
            <person name="Smith M."/>
            <person name="Roesemann S."/>
            <person name="Alexander J.E."/>
            <person name="Rich S.A."/>
            <person name="Livny J."/>
            <person name="Vlamakis H."/>
            <person name="Clish C."/>
            <person name="Bullock K."/>
            <person name="Deik A."/>
            <person name="Scott J."/>
            <person name="Pierce K.A."/>
            <person name="Xavier R.J."/>
            <person name="Alm E.J."/>
        </authorList>
    </citation>
    <scope>NUCLEOTIDE SEQUENCE [LARGE SCALE GENOMIC DNA]</scope>
    <source>
        <strain evidence="5 9">BIOML-A1</strain>
    </source>
</reference>
<reference evidence="4 7" key="1">
    <citation type="submission" date="2015-09" db="EMBL/GenBank/DDBJ databases">
        <authorList>
            <consortium name="Pathogen Informatics"/>
        </authorList>
    </citation>
    <scope>NUCLEOTIDE SEQUENCE [LARGE SCALE GENOMIC DNA]</scope>
    <source>
        <strain evidence="4 7">2789STDY5834875</strain>
    </source>
</reference>
<evidence type="ECO:0000313" key="4">
    <source>
        <dbReference type="EMBL" id="CUQ76134.1"/>
    </source>
</evidence>
<dbReference type="Gene3D" id="3.10.350.10">
    <property type="entry name" value="LysM domain"/>
    <property type="match status" value="1"/>
</dbReference>
<dbReference type="OrthoDB" id="1716479at2"/>
<evidence type="ECO:0000256" key="1">
    <source>
        <dbReference type="SAM" id="MobiDB-lite"/>
    </source>
</evidence>
<accession>A0A174YLY9</accession>
<dbReference type="Proteomes" id="UP000284794">
    <property type="component" value="Unassembled WGS sequence"/>
</dbReference>
<feature type="compositionally biased region" description="Basic residues" evidence="1">
    <location>
        <begin position="11"/>
        <end position="23"/>
    </location>
</feature>
<reference evidence="6 8" key="2">
    <citation type="submission" date="2018-08" db="EMBL/GenBank/DDBJ databases">
        <title>A genome reference for cultivated species of the human gut microbiota.</title>
        <authorList>
            <person name="Zou Y."/>
            <person name="Xue W."/>
            <person name="Luo G."/>
        </authorList>
    </citation>
    <scope>NUCLEOTIDE SEQUENCE [LARGE SCALE GENOMIC DNA]</scope>
    <source>
        <strain evidence="6 8">AM32-2AC</strain>
    </source>
</reference>
<evidence type="ECO:0000259" key="3">
    <source>
        <dbReference type="PROSITE" id="PS51782"/>
    </source>
</evidence>